<evidence type="ECO:0000313" key="7">
    <source>
        <dbReference type="Proteomes" id="UP000815677"/>
    </source>
</evidence>
<dbReference type="InterPro" id="IPR052575">
    <property type="entry name" value="SSU_processome_comp_20"/>
</dbReference>
<feature type="region of interest" description="Disordered" evidence="1">
    <location>
        <begin position="900"/>
        <end position="929"/>
    </location>
</feature>
<protein>
    <recommendedName>
        <fullName evidence="8">U3 small nucleolar RNA-associated protein 20</fullName>
    </recommendedName>
</protein>
<dbReference type="Proteomes" id="UP000815677">
    <property type="component" value="Unassembled WGS sequence"/>
</dbReference>
<reference evidence="6" key="1">
    <citation type="submission" date="2014-09" db="EMBL/GenBank/DDBJ databases">
        <title>Genome sequence of the luminous mushroom Mycena chlorophos for searching fungal bioluminescence genes.</title>
        <authorList>
            <person name="Tanaka Y."/>
            <person name="Kasuga D."/>
            <person name="Oba Y."/>
            <person name="Hase S."/>
            <person name="Sato K."/>
            <person name="Oba Y."/>
            <person name="Sakakibara Y."/>
        </authorList>
    </citation>
    <scope>NUCLEOTIDE SEQUENCE</scope>
</reference>
<dbReference type="PANTHER" id="PTHR17695:SF11">
    <property type="entry name" value="SMALL SUBUNIT PROCESSOME COMPONENT 20 HOMOLOG"/>
    <property type="match status" value="1"/>
</dbReference>
<evidence type="ECO:0000313" key="6">
    <source>
        <dbReference type="EMBL" id="GAT60771.1"/>
    </source>
</evidence>
<evidence type="ECO:0008006" key="8">
    <source>
        <dbReference type="Google" id="ProtNLM"/>
    </source>
</evidence>
<feature type="transmembrane region" description="Helical" evidence="2">
    <location>
        <begin position="79"/>
        <end position="99"/>
    </location>
</feature>
<keyword evidence="2" id="KW-0812">Transmembrane</keyword>
<evidence type="ECO:0000259" key="4">
    <source>
        <dbReference type="Pfam" id="PF20416"/>
    </source>
</evidence>
<feature type="region of interest" description="Disordered" evidence="1">
    <location>
        <begin position="2705"/>
        <end position="2745"/>
    </location>
</feature>
<dbReference type="Pfam" id="PF23099">
    <property type="entry name" value="UTP20_C"/>
    <property type="match status" value="1"/>
</dbReference>
<keyword evidence="2" id="KW-1133">Transmembrane helix</keyword>
<feature type="compositionally biased region" description="Acidic residues" evidence="1">
    <location>
        <begin position="910"/>
        <end position="922"/>
    </location>
</feature>
<evidence type="ECO:0000259" key="3">
    <source>
        <dbReference type="Pfam" id="PF07539"/>
    </source>
</evidence>
<dbReference type="InterPro" id="IPR016024">
    <property type="entry name" value="ARM-type_fold"/>
</dbReference>
<feature type="transmembrane region" description="Helical" evidence="2">
    <location>
        <begin position="111"/>
        <end position="132"/>
    </location>
</feature>
<dbReference type="InterPro" id="IPR046523">
    <property type="entry name" value="UTP20_dom"/>
</dbReference>
<feature type="domain" description="U3 small nucleolar RNA-associated protein 20 C-terminal" evidence="5">
    <location>
        <begin position="2474"/>
        <end position="2728"/>
    </location>
</feature>
<dbReference type="Gene3D" id="1.25.10.10">
    <property type="entry name" value="Leucine-rich Repeat Variant"/>
    <property type="match status" value="2"/>
</dbReference>
<organism evidence="6 7">
    <name type="scientific">Mycena chlorophos</name>
    <name type="common">Agaric fungus</name>
    <name type="synonym">Agaricus chlorophos</name>
    <dbReference type="NCBI Taxonomy" id="658473"/>
    <lineage>
        <taxon>Eukaryota</taxon>
        <taxon>Fungi</taxon>
        <taxon>Dikarya</taxon>
        <taxon>Basidiomycota</taxon>
        <taxon>Agaricomycotina</taxon>
        <taxon>Agaricomycetes</taxon>
        <taxon>Agaricomycetidae</taxon>
        <taxon>Agaricales</taxon>
        <taxon>Marasmiineae</taxon>
        <taxon>Mycenaceae</taxon>
        <taxon>Mycena</taxon>
    </lineage>
</organism>
<feature type="region of interest" description="Disordered" evidence="1">
    <location>
        <begin position="1218"/>
        <end position="1240"/>
    </location>
</feature>
<accession>A0ABQ0MBM8</accession>
<dbReference type="EMBL" id="DF849967">
    <property type="protein sequence ID" value="GAT60771.1"/>
    <property type="molecule type" value="Genomic_DNA"/>
</dbReference>
<dbReference type="InterPro" id="IPR057525">
    <property type="entry name" value="UTP20_C"/>
</dbReference>
<keyword evidence="7" id="KW-1185">Reference proteome</keyword>
<dbReference type="SUPFAM" id="SSF48371">
    <property type="entry name" value="ARM repeat"/>
    <property type="match status" value="2"/>
</dbReference>
<dbReference type="InterPro" id="IPR011989">
    <property type="entry name" value="ARM-like"/>
</dbReference>
<dbReference type="InterPro" id="IPR011430">
    <property type="entry name" value="UTP20_N"/>
</dbReference>
<dbReference type="Pfam" id="PF07539">
    <property type="entry name" value="UTP20_N"/>
    <property type="match status" value="1"/>
</dbReference>
<feature type="transmembrane region" description="Helical" evidence="2">
    <location>
        <begin position="46"/>
        <end position="67"/>
    </location>
</feature>
<evidence type="ECO:0000256" key="2">
    <source>
        <dbReference type="SAM" id="Phobius"/>
    </source>
</evidence>
<gene>
    <name evidence="6" type="ORF">MCHLO_16873</name>
</gene>
<evidence type="ECO:0000256" key="1">
    <source>
        <dbReference type="SAM" id="MobiDB-lite"/>
    </source>
</evidence>
<feature type="compositionally biased region" description="Acidic residues" evidence="1">
    <location>
        <begin position="1226"/>
        <end position="1238"/>
    </location>
</feature>
<dbReference type="PANTHER" id="PTHR17695">
    <property type="entry name" value="SMALL SUBUNIT PROCESSOME COMPONENT 20 HOMOLOG"/>
    <property type="match status" value="1"/>
</dbReference>
<feature type="domain" description="U3 small nucleolar RNA-associated protein 20 N-terminal" evidence="3">
    <location>
        <begin position="1005"/>
        <end position="1608"/>
    </location>
</feature>
<sequence>MNHVLRQLQLLVPGALATYYLHTIDHLQTTLAATDSWAQLATRATLGLYAFTIALFVYIIAAPWIHGVQPDFVRWRQSGVLSTVIPLLTLSIVTGWLGLTLTLGRWTDMGWLRAVVAASAAYGATFGCLGLIPAKGIRGHIEPGHFSCKTADQKFWLVSAMDVDEPRVNRFKHQSYTDSLKDVHVPSLLSQTPLEGDLQDHESHFYTSLDHWQQLNLAPSFIKFAQRARPLSASLPLLLHNWRELIELWVIALDESDDEGSRAILDLLQKLTHDLRTTLNPAYLDPVLPRLLGLLQRSKNISAEALTTLLTTFTAVFKFLLVPACSGGDNSLLEATWVQIRDTLPLCLPDVQRALAEVWGGVLRRLKSAARERALTLLSESVADESADIQDAAAWSVVYACKSVSQTLHTCTLAVVAPLLEFHLSSSSPSPSRTYTLLKRLITALIHHVRNADNFSVVGTLLVDKLVARAGGEPDSDSLRVLVDLVVIPTSVRNGSRLTQKQANAIIAAFPSLFNVYLSAPAAPLRGSLLRLATAALTASPDANNAFWMGKGREVLDGLWNLSTAEATSLALSLTGSLADLSWAGWRAVGLPFILRVSSKILAAEDPSQLQLQTRTLDLLDELWRTKKLAAGDGDVVWRNAVETWSVKRLGEMGRDVVNFDWDRAALLSNILTVSPMFSPTSDVCDTLISLCDALLAEPEVATAPIRPWIVGTCMRAMAKRPVSEWKTLELVSWVERCTQVGSAWAASADVLEGLAALFNARGDNRLEIGPMYVALAPAVLSYSRPLRLAALRLLASTRPSDDRDVVKRCLAGEEVPLEVSGVRERVLRIGRVEAAVKDKQKEGDIGPDLCARWLIAQLKINLRPLWSPAAGALAQMGQRFGDAVWALMFAELRSVHADPPPIPDGSLGDADDAPVDEDDAREEERSWRDPSAHALREVVRQWLNPRHHVIVLMNAQRQKERFDLNSYETQLLFAFGESPALVQKHNRDLVPFFLNLTSSESKLPRHKLSGWLTLFSKFPNPKALHSTDALRDLYLATLSHPDRTLQSSALSCILTYKSPHIAPYETKLRALLDDTRWRDELSRLNFAEIQSHDRVEVVDVLIRLLFGVMLERKGRSRGADRRSAVLGALAGCTDGELGLLVDLMLKAFGETRDARRDTLFALQPIPDTVGGKQQLGFINLLGDVIRNLGTRLAAYWPALLGKTMDCIAHAQLRIAGKADDHREENEDDEDDDGENEDAASPTKLLRSIRQLGLKRFADFFRCPVAFDFGPYMPVAFSSFISPRLAALDQENTQAPSALLELFNVWTLNPRHVTYLTQYDARLVPQVYACLVATNIKPAVVSKIFDIVQKILNTAAVDANVSDTVMKPHVSLLLDNLATLVERTKGSTTAVSSPLGQRQIGLLAAISQYSTSASQATTLLGLFSPLLLRPAKIVPEKVKVDLLDIIAAQMALIPDLQHPDSDIYRKTFELLSRLLQLLRSRSARLSLVATFRQLSNLNASLARVVDLLDSLNAYSARRVDEPDFDRRLTAFVSLNESLFALLSPVEWLPVVYNMLHTIQDPAELAIRTNSAFALRHFVDMVANGTPEYETMFLRVLYPGIKNGLRSKNELVRGELLGVLAYAVVKCSNLGSLQDMRVLLAGGDEEANFFNNIHHIQIHRRSRALRRLADQCDEGHLRSSTLAEILVPLVENYIADTAVVDHHLVTDAIATIGRMAKHLAWGAYYALVQKYLRLSRAKDASERVYIRTLVALLDNFHFSMEQSLPVAEAVPEGDDEDEDGERDAVLPPVTLQSAARIADAVNLRLLPSLLNHLEKRDDKTEDTSRIPIAVGIVRVALHLPAATREPQIARLLTVLSQVFKSRSQETRDLTRDTLVRIAVSLGPSYLPLVFRELRTALLRGPQLHVFAYVTHSLLVHVSSDDNAHVFNNLDDCVADVAYISAEVLFGESAKDVLAEDFKTKMREARSSSSKALDSFGIIAKYITPQRLSTLLVPVRGIMHETASVKMMQLVDEVLRRVTTGLNANQHLLPAELLVLCHTLISQNAKFLSEAPSKRKAKPKGDAIVELKRDVVQENNQYGSNSFRFIAFGLELFNTALRRSRFDFHDPEIIKRLDSMVVVIGNTLYTNASPVLISGLKAAAGIVKCPLPSLEKSVPVFVRQILEVVKQAGSTESEVVQVAFKSLATIFRDGPAVQVKEKDLVFLLELLTPDLEDPSRQASVFAILRGIVARKFVVAEIYQVMEKVAEVMVTSQSPQVQELCRSVLLQFLLDYPQGKGRLRNQMTFLAKNLSYEFESGRKSVLELLAAVLAKFEVTLLREYTDLLFVALAMVIANDDSAKCREMSAQLIKTLFVRMDDDNRLAILSHLRSWASQSAQSQLTRVAFQIYGFVVESTPEIPNVINVLEAVHASLRVSQQEVLDAESGDMDVDLQTDWQVPYHALTLVSKLLRASPALTTQPNAVDWDLVVSHLLFPHSWVRTAACRLLGTLFAAVPPAAPNELSSPPLLTHFANLRDVALKLCTQLKSPHLDDALGLQVVKNLFYIGKCFSAAPWDSKRESNGQSDDDDDEHENAAATKNANPLPWLFSKLSYQLRSAHIARRNRSSGAANWGQHPMSVLRWFAAMAAHMDDTKLERFLVHILTPVYRITEDDTIRDSQMVELKNLAIELRDLVQTKVGPTKFSTVYNQIRQGVLGVQRERKATKVLQATVNPQAAARRKQQRNVIKKESRKRKGAVLAESKGKIKRRREE</sequence>
<feature type="domain" description="U3 small nucleolar RNA-associated protein 20" evidence="4">
    <location>
        <begin position="1815"/>
        <end position="2039"/>
    </location>
</feature>
<keyword evidence="2" id="KW-0472">Membrane</keyword>
<name>A0ABQ0MBM8_MYCCL</name>
<dbReference type="Pfam" id="PF20416">
    <property type="entry name" value="UTP20"/>
    <property type="match status" value="1"/>
</dbReference>
<evidence type="ECO:0000259" key="5">
    <source>
        <dbReference type="Pfam" id="PF23099"/>
    </source>
</evidence>
<feature type="region of interest" description="Disordered" evidence="1">
    <location>
        <begin position="2550"/>
        <end position="2570"/>
    </location>
</feature>
<proteinExistence type="predicted"/>